<sequence length="111" mass="12624">MITCSIPAPYLVTLLSTCRRYAVRIITCDAVAKPPRYSNNQRFRVNAPCPAAVAQRLGVALSNQRRCRVRRTIKCTNDFTVLSQIKSLVPWPIEHIDPWSWTTHYVGDNGH</sequence>
<comment type="caution">
    <text evidence="1">The sequence shown here is derived from an EMBL/GenBank/DDBJ whole genome shotgun (WGS) entry which is preliminary data.</text>
</comment>
<dbReference type="Proteomes" id="UP000299102">
    <property type="component" value="Unassembled WGS sequence"/>
</dbReference>
<keyword evidence="2" id="KW-1185">Reference proteome</keyword>
<organism evidence="1 2">
    <name type="scientific">Eumeta variegata</name>
    <name type="common">Bagworm moth</name>
    <name type="synonym">Eumeta japonica</name>
    <dbReference type="NCBI Taxonomy" id="151549"/>
    <lineage>
        <taxon>Eukaryota</taxon>
        <taxon>Metazoa</taxon>
        <taxon>Ecdysozoa</taxon>
        <taxon>Arthropoda</taxon>
        <taxon>Hexapoda</taxon>
        <taxon>Insecta</taxon>
        <taxon>Pterygota</taxon>
        <taxon>Neoptera</taxon>
        <taxon>Endopterygota</taxon>
        <taxon>Lepidoptera</taxon>
        <taxon>Glossata</taxon>
        <taxon>Ditrysia</taxon>
        <taxon>Tineoidea</taxon>
        <taxon>Psychidae</taxon>
        <taxon>Oiketicinae</taxon>
        <taxon>Eumeta</taxon>
    </lineage>
</organism>
<gene>
    <name evidence="1" type="ORF">EVAR_81202_1</name>
</gene>
<evidence type="ECO:0000313" key="1">
    <source>
        <dbReference type="EMBL" id="GBP32395.1"/>
    </source>
</evidence>
<dbReference type="AlphaFoldDB" id="A0A4C1V2B7"/>
<proteinExistence type="predicted"/>
<dbReference type="EMBL" id="BGZK01000259">
    <property type="protein sequence ID" value="GBP32395.1"/>
    <property type="molecule type" value="Genomic_DNA"/>
</dbReference>
<reference evidence="1 2" key="1">
    <citation type="journal article" date="2019" name="Commun. Biol.">
        <title>The bagworm genome reveals a unique fibroin gene that provides high tensile strength.</title>
        <authorList>
            <person name="Kono N."/>
            <person name="Nakamura H."/>
            <person name="Ohtoshi R."/>
            <person name="Tomita M."/>
            <person name="Numata K."/>
            <person name="Arakawa K."/>
        </authorList>
    </citation>
    <scope>NUCLEOTIDE SEQUENCE [LARGE SCALE GENOMIC DNA]</scope>
</reference>
<name>A0A4C1V2B7_EUMVA</name>
<accession>A0A4C1V2B7</accession>
<evidence type="ECO:0000313" key="2">
    <source>
        <dbReference type="Proteomes" id="UP000299102"/>
    </source>
</evidence>
<protein>
    <submittedName>
        <fullName evidence="1">Uncharacterized protein</fullName>
    </submittedName>
</protein>